<gene>
    <name evidence="4" type="ORF">GCM10008906_31080</name>
</gene>
<evidence type="ECO:0000256" key="2">
    <source>
        <dbReference type="SAM" id="Phobius"/>
    </source>
</evidence>
<feature type="domain" description="EamA" evidence="3">
    <location>
        <begin position="153"/>
        <end position="287"/>
    </location>
</feature>
<dbReference type="InterPro" id="IPR000620">
    <property type="entry name" value="EamA_dom"/>
</dbReference>
<evidence type="ECO:0000313" key="4">
    <source>
        <dbReference type="EMBL" id="GAA0745130.1"/>
    </source>
</evidence>
<proteinExistence type="inferred from homology"/>
<feature type="transmembrane region" description="Helical" evidence="2">
    <location>
        <begin position="247"/>
        <end position="264"/>
    </location>
</feature>
<dbReference type="RefSeq" id="WP_343762999.1">
    <property type="nucleotide sequence ID" value="NZ_BAAACG010000013.1"/>
</dbReference>
<dbReference type="SUPFAM" id="SSF103481">
    <property type="entry name" value="Multidrug resistance efflux transporter EmrE"/>
    <property type="match status" value="2"/>
</dbReference>
<reference evidence="4 5" key="1">
    <citation type="journal article" date="2019" name="Int. J. Syst. Evol. Microbiol.">
        <title>The Global Catalogue of Microorganisms (GCM) 10K type strain sequencing project: providing services to taxonomists for standard genome sequencing and annotation.</title>
        <authorList>
            <consortium name="The Broad Institute Genomics Platform"/>
            <consortium name="The Broad Institute Genome Sequencing Center for Infectious Disease"/>
            <person name="Wu L."/>
            <person name="Ma J."/>
        </authorList>
    </citation>
    <scope>NUCLEOTIDE SEQUENCE [LARGE SCALE GENOMIC DNA]</scope>
    <source>
        <strain evidence="4 5">JCM 1407</strain>
    </source>
</reference>
<keyword evidence="2" id="KW-0812">Transmembrane</keyword>
<dbReference type="EMBL" id="BAAACG010000013">
    <property type="protein sequence ID" value="GAA0745130.1"/>
    <property type="molecule type" value="Genomic_DNA"/>
</dbReference>
<feature type="transmembrane region" description="Helical" evidence="2">
    <location>
        <begin position="127"/>
        <end position="144"/>
    </location>
</feature>
<keyword evidence="5" id="KW-1185">Reference proteome</keyword>
<comment type="similarity">
    <text evidence="1">Belongs to the EamA transporter family.</text>
</comment>
<feature type="transmembrane region" description="Helical" evidence="2">
    <location>
        <begin position="39"/>
        <end position="58"/>
    </location>
</feature>
<evidence type="ECO:0000256" key="1">
    <source>
        <dbReference type="ARBA" id="ARBA00007362"/>
    </source>
</evidence>
<feature type="transmembrane region" description="Helical" evidence="2">
    <location>
        <begin position="182"/>
        <end position="203"/>
    </location>
</feature>
<name>A0ABN1JRB4_9CLOT</name>
<protein>
    <submittedName>
        <fullName evidence="4">DMT family transporter</fullName>
    </submittedName>
</protein>
<dbReference type="Pfam" id="PF00892">
    <property type="entry name" value="EamA"/>
    <property type="match status" value="2"/>
</dbReference>
<accession>A0ABN1JRB4</accession>
<dbReference type="Proteomes" id="UP001501510">
    <property type="component" value="Unassembled WGS sequence"/>
</dbReference>
<feature type="transmembrane region" description="Helical" evidence="2">
    <location>
        <begin position="215"/>
        <end position="235"/>
    </location>
</feature>
<feature type="domain" description="EamA" evidence="3">
    <location>
        <begin position="6"/>
        <end position="141"/>
    </location>
</feature>
<comment type="caution">
    <text evidence="4">The sequence shown here is derived from an EMBL/GenBank/DDBJ whole genome shotgun (WGS) entry which is preliminary data.</text>
</comment>
<keyword evidence="2" id="KW-0472">Membrane</keyword>
<organism evidence="4 5">
    <name type="scientific">Clostridium oceanicum</name>
    <dbReference type="NCBI Taxonomy" id="1543"/>
    <lineage>
        <taxon>Bacteria</taxon>
        <taxon>Bacillati</taxon>
        <taxon>Bacillota</taxon>
        <taxon>Clostridia</taxon>
        <taxon>Eubacteriales</taxon>
        <taxon>Clostridiaceae</taxon>
        <taxon>Clostridium</taxon>
    </lineage>
</organism>
<feature type="transmembrane region" description="Helical" evidence="2">
    <location>
        <begin position="96"/>
        <end position="115"/>
    </location>
</feature>
<evidence type="ECO:0000259" key="3">
    <source>
        <dbReference type="Pfam" id="PF00892"/>
    </source>
</evidence>
<dbReference type="PANTHER" id="PTHR22911">
    <property type="entry name" value="ACYL-MALONYL CONDENSING ENZYME-RELATED"/>
    <property type="match status" value="1"/>
</dbReference>
<feature type="transmembrane region" description="Helical" evidence="2">
    <location>
        <begin position="150"/>
        <end position="170"/>
    </location>
</feature>
<evidence type="ECO:0000313" key="5">
    <source>
        <dbReference type="Proteomes" id="UP001501510"/>
    </source>
</evidence>
<sequence>MKKEYRGYVYSITSAFLFGTAGMFVKLTQSTGLNSSDILTVQYTLAVIILFSISYIKYKDKILVSKEKLIRLMILGVLGNVSMTICYYKAFEYLPVAMVTMLLYTYPIMVFIYTSIYRRKRIDISKIVAVFIAFIGCIFTLNIISGQFKYSYIGIVFGLLSAVFYSFMNIYTEEKLSSEEPLIINAYSTLFSLIVLYVYRFPIYVFKGELSFKSIYLIGILAIVCQIIPLTFLYSAIRYIGALKVSIINNLEIPTAMFLSFIILGEKVTVFQMIGAALIVYAIYLISCKKVKKNEVL</sequence>
<dbReference type="InterPro" id="IPR037185">
    <property type="entry name" value="EmrE-like"/>
</dbReference>
<keyword evidence="2" id="KW-1133">Transmembrane helix</keyword>
<feature type="transmembrane region" description="Helical" evidence="2">
    <location>
        <begin position="70"/>
        <end position="90"/>
    </location>
</feature>
<feature type="transmembrane region" description="Helical" evidence="2">
    <location>
        <begin position="270"/>
        <end position="287"/>
    </location>
</feature>
<dbReference type="PANTHER" id="PTHR22911:SF137">
    <property type="entry name" value="SOLUTE CARRIER FAMILY 35 MEMBER G2-RELATED"/>
    <property type="match status" value="1"/>
</dbReference>
<feature type="transmembrane region" description="Helical" evidence="2">
    <location>
        <begin position="7"/>
        <end position="27"/>
    </location>
</feature>